<dbReference type="GO" id="GO:0005654">
    <property type="term" value="C:nucleoplasm"/>
    <property type="evidence" value="ECO:0007669"/>
    <property type="project" value="UniProtKB-SubCell"/>
</dbReference>
<keyword evidence="4" id="KW-0813">Transport</keyword>
<evidence type="ECO:0000256" key="2">
    <source>
        <dbReference type="ARBA" id="ARBA00004496"/>
    </source>
</evidence>
<dbReference type="GO" id="GO:0006915">
    <property type="term" value="P:apoptotic process"/>
    <property type="evidence" value="ECO:0007669"/>
    <property type="project" value="UniProtKB-KW"/>
</dbReference>
<keyword evidence="9" id="KW-0053">Apoptosis</keyword>
<dbReference type="CDD" id="cd08318">
    <property type="entry name" value="Death_NMPP84"/>
    <property type="match status" value="1"/>
</dbReference>
<keyword evidence="13" id="KW-0007">Acetylation</keyword>
<dbReference type="GO" id="GO:0008380">
    <property type="term" value="P:RNA splicing"/>
    <property type="evidence" value="ECO:0007669"/>
    <property type="project" value="UniProtKB-KW"/>
</dbReference>
<dbReference type="InterPro" id="IPR021861">
    <property type="entry name" value="THO_THOC1"/>
</dbReference>
<dbReference type="Gene3D" id="1.10.533.10">
    <property type="entry name" value="Death Domain, Fas"/>
    <property type="match status" value="1"/>
</dbReference>
<comment type="subcellular location">
    <subcellularLocation>
        <location evidence="2">Cytoplasm</location>
    </subcellularLocation>
    <subcellularLocation>
        <location evidence="1">Nucleus matrix</location>
    </subcellularLocation>
    <subcellularLocation>
        <location evidence="3">Nucleus</location>
        <location evidence="3">Nucleoplasm</location>
    </subcellularLocation>
</comment>
<evidence type="ECO:0000313" key="25">
    <source>
        <dbReference type="Proteomes" id="UP000694424"/>
    </source>
</evidence>
<dbReference type="GO" id="GO:0005737">
    <property type="term" value="C:cytoplasm"/>
    <property type="evidence" value="ECO:0007669"/>
    <property type="project" value="UniProtKB-SubCell"/>
</dbReference>
<keyword evidence="14" id="KW-0805">Transcription regulation</keyword>
<evidence type="ECO:0000256" key="12">
    <source>
        <dbReference type="ARBA" id="ARBA00022884"/>
    </source>
</evidence>
<dbReference type="GO" id="GO:0000445">
    <property type="term" value="C:THO complex part of transcription export complex"/>
    <property type="evidence" value="ECO:0007669"/>
    <property type="project" value="TreeGrafter"/>
</dbReference>
<keyword evidence="11" id="KW-0832">Ubl conjugation</keyword>
<keyword evidence="7" id="KW-0597">Phosphoprotein</keyword>
<proteinExistence type="inferred from homology"/>
<keyword evidence="18" id="KW-0539">Nucleus</keyword>
<evidence type="ECO:0000256" key="3">
    <source>
        <dbReference type="ARBA" id="ARBA00004642"/>
    </source>
</evidence>
<dbReference type="GO" id="GO:0006406">
    <property type="term" value="P:mRNA export from nucleus"/>
    <property type="evidence" value="ECO:0007669"/>
    <property type="project" value="TreeGrafter"/>
</dbReference>
<evidence type="ECO:0000256" key="21">
    <source>
        <dbReference type="ARBA" id="ARBA00080564"/>
    </source>
</evidence>
<evidence type="ECO:0000256" key="19">
    <source>
        <dbReference type="ARBA" id="ARBA00061272"/>
    </source>
</evidence>
<dbReference type="GO" id="GO:0003677">
    <property type="term" value="F:DNA binding"/>
    <property type="evidence" value="ECO:0007669"/>
    <property type="project" value="UniProtKB-KW"/>
</dbReference>
<sequence length="641" mass="73900">MASSARAEKRRTTGAMSPPLFSLPEARLRFTTSTREALNNKTLKPLLNAFNQIPGSENEKKCTLDQAFRVIVEEEIINKAPCENLLAIISLAINGVTEGICTASTPFVLLGDVLDCLPLDQCDKIFTFVEKNVATWKSNTFYSAGKNYLLRMCNDLLRRLSKSQNTVFCGRIQLFLARLFPLSEKSGLNLQSQFNLENVTVFNTNEHESTLGQKHTEEREEGMDVEEGEMGDDEAPTSCSIPIDYNLYRKFWSLQDYFRNPVQCYEKVSWKTFLKYSEEVLAVFKSYKLDDTQASRKKLEELKTGGEHVYFAKFLTSEKLMDLQLSDSNFRRHILLQYLILFQYLKGQVKFKSSNYVLTDEQSLWIEDTTKAVYQHILNTEENWNSWKNEGCPSFVKERPPDSKPMRPVRKRPAPEDFLGKGPNKKILMGNEELTRLWNLCPDNMEACKSESREYMPTLEEFFEEAIEQADPENMVENKYKAVNNSNYGWRALRLLARRSPHFFQPTNQQFKSLPEYLENMVIKLAKELPPPSEEIKTGEDEDEEDNDALLKENNESPEVQQDKAMTGEQIESFANKLGEQWKALAPYLEMKDSDIRQIESDSEDMKMRAKQLLVAWQDQEGTHATPENLITALNKARCEL</sequence>
<evidence type="ECO:0000256" key="8">
    <source>
        <dbReference type="ARBA" id="ARBA00022664"/>
    </source>
</evidence>
<keyword evidence="8" id="KW-0507">mRNA processing</keyword>
<evidence type="ECO:0000256" key="20">
    <source>
        <dbReference type="ARBA" id="ARBA00069888"/>
    </source>
</evidence>
<keyword evidence="15" id="KW-0238">DNA-binding</keyword>
<evidence type="ECO:0000313" key="24">
    <source>
        <dbReference type="Ensembl" id="ENSAOWP00000005601.1"/>
    </source>
</evidence>
<dbReference type="GO" id="GO:0016363">
    <property type="term" value="C:nuclear matrix"/>
    <property type="evidence" value="ECO:0007669"/>
    <property type="project" value="UniProtKB-SubCell"/>
</dbReference>
<name>A0A8B9P7H1_APTOW</name>
<keyword evidence="5" id="KW-0963">Cytoplasm</keyword>
<evidence type="ECO:0000259" key="23">
    <source>
        <dbReference type="PROSITE" id="PS50017"/>
    </source>
</evidence>
<feature type="region of interest" description="Disordered" evidence="22">
    <location>
        <begin position="395"/>
        <end position="422"/>
    </location>
</feature>
<keyword evidence="16" id="KW-0804">Transcription</keyword>
<dbReference type="GO" id="GO:0003723">
    <property type="term" value="F:RNA binding"/>
    <property type="evidence" value="ECO:0007669"/>
    <property type="project" value="UniProtKB-KW"/>
</dbReference>
<dbReference type="SUPFAM" id="SSF47986">
    <property type="entry name" value="DEATH domain"/>
    <property type="match status" value="1"/>
</dbReference>
<organism evidence="24 25">
    <name type="scientific">Apteryx owenii</name>
    <name type="common">Little spotted kiwi</name>
    <dbReference type="NCBI Taxonomy" id="8824"/>
    <lineage>
        <taxon>Eukaryota</taxon>
        <taxon>Metazoa</taxon>
        <taxon>Chordata</taxon>
        <taxon>Craniata</taxon>
        <taxon>Vertebrata</taxon>
        <taxon>Euteleostomi</taxon>
        <taxon>Archelosauria</taxon>
        <taxon>Archosauria</taxon>
        <taxon>Dinosauria</taxon>
        <taxon>Saurischia</taxon>
        <taxon>Theropoda</taxon>
        <taxon>Coelurosauria</taxon>
        <taxon>Aves</taxon>
        <taxon>Palaeognathae</taxon>
        <taxon>Apterygiformes</taxon>
        <taxon>Apterygidae</taxon>
        <taxon>Apteryx</taxon>
    </lineage>
</organism>
<evidence type="ECO:0000256" key="4">
    <source>
        <dbReference type="ARBA" id="ARBA00022448"/>
    </source>
</evidence>
<evidence type="ECO:0000256" key="1">
    <source>
        <dbReference type="ARBA" id="ARBA00004109"/>
    </source>
</evidence>
<feature type="compositionally biased region" description="Acidic residues" evidence="22">
    <location>
        <begin position="219"/>
        <end position="234"/>
    </location>
</feature>
<evidence type="ECO:0000256" key="5">
    <source>
        <dbReference type="ARBA" id="ARBA00022490"/>
    </source>
</evidence>
<feature type="region of interest" description="Disordered" evidence="22">
    <location>
        <begin position="208"/>
        <end position="234"/>
    </location>
</feature>
<evidence type="ECO:0000256" key="11">
    <source>
        <dbReference type="ARBA" id="ARBA00022843"/>
    </source>
</evidence>
<feature type="compositionally biased region" description="Basic and acidic residues" evidence="22">
    <location>
        <begin position="208"/>
        <end position="218"/>
    </location>
</feature>
<dbReference type="FunFam" id="1.10.533.10:FF:000025">
    <property type="entry name" value="THO complex subunit 1"/>
    <property type="match status" value="1"/>
</dbReference>
<accession>A0A8B9P7H1</accession>
<evidence type="ECO:0000256" key="13">
    <source>
        <dbReference type="ARBA" id="ARBA00022990"/>
    </source>
</evidence>
<evidence type="ECO:0000256" key="16">
    <source>
        <dbReference type="ARBA" id="ARBA00023163"/>
    </source>
</evidence>
<reference evidence="24" key="2">
    <citation type="submission" date="2025-09" db="UniProtKB">
        <authorList>
            <consortium name="Ensembl"/>
        </authorList>
    </citation>
    <scope>IDENTIFICATION</scope>
</reference>
<dbReference type="InterPro" id="IPR011029">
    <property type="entry name" value="DEATH-like_dom_sf"/>
</dbReference>
<keyword evidence="25" id="KW-1185">Reference proteome</keyword>
<evidence type="ECO:0000256" key="22">
    <source>
        <dbReference type="SAM" id="MobiDB-lite"/>
    </source>
</evidence>
<dbReference type="Pfam" id="PF00531">
    <property type="entry name" value="Death"/>
    <property type="match status" value="1"/>
</dbReference>
<keyword evidence="6" id="KW-1017">Isopeptide bond</keyword>
<dbReference type="PANTHER" id="PTHR13265">
    <property type="entry name" value="THO COMPLEX SUBUNIT 1"/>
    <property type="match status" value="1"/>
</dbReference>
<reference evidence="24" key="1">
    <citation type="submission" date="2025-08" db="UniProtKB">
        <authorList>
            <consortium name="Ensembl"/>
        </authorList>
    </citation>
    <scope>IDENTIFICATION</scope>
</reference>
<evidence type="ECO:0000256" key="18">
    <source>
        <dbReference type="ARBA" id="ARBA00023242"/>
    </source>
</evidence>
<dbReference type="SMART" id="SM00005">
    <property type="entry name" value="DEATH"/>
    <property type="match status" value="1"/>
</dbReference>
<evidence type="ECO:0000256" key="14">
    <source>
        <dbReference type="ARBA" id="ARBA00023015"/>
    </source>
</evidence>
<evidence type="ECO:0000256" key="17">
    <source>
        <dbReference type="ARBA" id="ARBA00023187"/>
    </source>
</evidence>
<dbReference type="AlphaFoldDB" id="A0A8B9P7H1"/>
<evidence type="ECO:0000256" key="6">
    <source>
        <dbReference type="ARBA" id="ARBA00022499"/>
    </source>
</evidence>
<evidence type="ECO:0000256" key="9">
    <source>
        <dbReference type="ARBA" id="ARBA00022703"/>
    </source>
</evidence>
<comment type="similarity">
    <text evidence="19">Belongs to the THOC1 family.</text>
</comment>
<dbReference type="GO" id="GO:0007165">
    <property type="term" value="P:signal transduction"/>
    <property type="evidence" value="ECO:0007669"/>
    <property type="project" value="InterPro"/>
</dbReference>
<keyword evidence="17" id="KW-0508">mRNA splicing</keyword>
<dbReference type="GO" id="GO:0006397">
    <property type="term" value="P:mRNA processing"/>
    <property type="evidence" value="ECO:0007669"/>
    <property type="project" value="UniProtKB-KW"/>
</dbReference>
<feature type="compositionally biased region" description="Basic and acidic residues" evidence="22">
    <location>
        <begin position="396"/>
        <end position="405"/>
    </location>
</feature>
<dbReference type="Ensembl" id="ENSAOWT00000006354.1">
    <property type="protein sequence ID" value="ENSAOWP00000005601.1"/>
    <property type="gene ID" value="ENSAOWG00000003839.1"/>
</dbReference>
<dbReference type="PROSITE" id="PS50017">
    <property type="entry name" value="DEATH_DOMAIN"/>
    <property type="match status" value="1"/>
</dbReference>
<evidence type="ECO:0000256" key="7">
    <source>
        <dbReference type="ARBA" id="ARBA00022553"/>
    </source>
</evidence>
<dbReference type="PANTHER" id="PTHR13265:SF2">
    <property type="entry name" value="THO COMPLEX SUBUNIT 1"/>
    <property type="match status" value="1"/>
</dbReference>
<keyword evidence="10" id="KW-0509">mRNA transport</keyword>
<evidence type="ECO:0000256" key="10">
    <source>
        <dbReference type="ARBA" id="ARBA00022816"/>
    </source>
</evidence>
<evidence type="ECO:0000256" key="15">
    <source>
        <dbReference type="ARBA" id="ARBA00023125"/>
    </source>
</evidence>
<dbReference type="Pfam" id="PF11957">
    <property type="entry name" value="efThoc1"/>
    <property type="match status" value="1"/>
</dbReference>
<dbReference type="Proteomes" id="UP000694424">
    <property type="component" value="Unplaced"/>
</dbReference>
<keyword evidence="12" id="KW-0694">RNA-binding</keyword>
<protein>
    <recommendedName>
        <fullName evidence="20">THO complex subunit 1</fullName>
    </recommendedName>
    <alternativeName>
        <fullName evidence="21">Nuclear matrix protein p84</fullName>
    </alternativeName>
</protein>
<feature type="domain" description="Death" evidence="23">
    <location>
        <begin position="567"/>
        <end position="641"/>
    </location>
</feature>
<dbReference type="InterPro" id="IPR000488">
    <property type="entry name" value="Death_dom"/>
</dbReference>